<protein>
    <recommendedName>
        <fullName evidence="11">tRNA pseudouridine synthase 1</fullName>
    </recommendedName>
    <alternativeName>
        <fullName evidence="12">tRNA pseudouridylate synthase 1</fullName>
    </alternativeName>
    <alternativeName>
        <fullName evidence="13">tRNA-uridine isomerase 1</fullName>
    </alternativeName>
</protein>
<dbReference type="PANTHER" id="PTHR11142:SF4">
    <property type="entry name" value="PSEUDOURIDYLATE SYNTHASE 1 HOMOLOG"/>
    <property type="match status" value="1"/>
</dbReference>
<comment type="caution">
    <text evidence="18">The sequence shown here is derived from an EMBL/GenBank/DDBJ whole genome shotgun (WGS) entry which is preliminary data.</text>
</comment>
<sequence>MSSDTLDATKRARTSSPDAGPAPKKQATEGAAPVASTDESASAASAASAIAAPDLGLKTDASAEEVAVALSIPEVPTAGGSGAKPPRVDSRDTRKGEGTKRLPKKRVALLIGYCGTGYSGMQIQPKEATTIEGDVFDALVKAGAISADNATDHRKVDVQRSARTDAGVHANGNVISLKMIVEPPLPEGVKTLTEHVNSFLPDQIRMWGFVRTMNSFQARTACDSRIYEYLLPSYCLLPPKSKDSICVRLNQSSPGWRDGLGSAAEFADAGQDEEAVDAETLTPAKKGEYERRRGWRVDEGTLARFRELVKQFQGTHNFHNYTVGKPFNDKTVKRYMISLEVREPKVYGEIEWISVRIHGQSFMLHQIRKMMSLAMLACRTNSPPSLIAETFGPKRIHVPKAPPLGLLLQQPQFKSYNERIKQKIGGMQEDRDPVDFTVYAELMETFKVKWIYERLRQDELETNIFQKWIRQVDCSSSPAFSFLNSQGIIPPEAAVSTGKKDKSKDTSGTAPAGDDGVDSDEEEVDAEALRKGELEG</sequence>
<dbReference type="GeneID" id="77728086"/>
<evidence type="ECO:0000256" key="11">
    <source>
        <dbReference type="ARBA" id="ARBA00073968"/>
    </source>
</evidence>
<dbReference type="GO" id="GO:0003723">
    <property type="term" value="F:RNA binding"/>
    <property type="evidence" value="ECO:0007669"/>
    <property type="project" value="InterPro"/>
</dbReference>
<dbReference type="GO" id="GO:0006397">
    <property type="term" value="P:mRNA processing"/>
    <property type="evidence" value="ECO:0007669"/>
    <property type="project" value="UniProtKB-KW"/>
</dbReference>
<dbReference type="GO" id="GO:0031120">
    <property type="term" value="P:snRNA pseudouridine synthesis"/>
    <property type="evidence" value="ECO:0007669"/>
    <property type="project" value="UniProtKB-ARBA"/>
</dbReference>
<keyword evidence="19" id="KW-1185">Reference proteome</keyword>
<feature type="compositionally biased region" description="Basic and acidic residues" evidence="16">
    <location>
        <begin position="527"/>
        <end position="536"/>
    </location>
</feature>
<evidence type="ECO:0000256" key="16">
    <source>
        <dbReference type="SAM" id="MobiDB-lite"/>
    </source>
</evidence>
<reference evidence="18" key="1">
    <citation type="journal article" date="2022" name="G3 (Bethesda)">
        <title>High quality genome of the basidiomycete yeast Dioszegia hungarica PDD-24b-2 isolated from cloud water.</title>
        <authorList>
            <person name="Jarrige D."/>
            <person name="Haridas S."/>
            <person name="Bleykasten-Grosshans C."/>
            <person name="Joly M."/>
            <person name="Nadalig T."/>
            <person name="Sancelme M."/>
            <person name="Vuilleumier S."/>
            <person name="Grigoriev I.V."/>
            <person name="Amato P."/>
            <person name="Bringel F."/>
        </authorList>
    </citation>
    <scope>NUCLEOTIDE SEQUENCE</scope>
    <source>
        <strain evidence="18">PDD-24b-2</strain>
    </source>
</reference>
<evidence type="ECO:0000256" key="1">
    <source>
        <dbReference type="ARBA" id="ARBA00001166"/>
    </source>
</evidence>
<evidence type="ECO:0000313" key="19">
    <source>
        <dbReference type="Proteomes" id="UP001164286"/>
    </source>
</evidence>
<name>A0AA38H555_9TREE</name>
<evidence type="ECO:0000256" key="15">
    <source>
        <dbReference type="PIRSR" id="PIRSR641708-2"/>
    </source>
</evidence>
<evidence type="ECO:0000256" key="14">
    <source>
        <dbReference type="PIRSR" id="PIRSR641708-1"/>
    </source>
</evidence>
<feature type="binding site" evidence="15">
    <location>
        <position position="227"/>
    </location>
    <ligand>
        <name>substrate</name>
    </ligand>
</feature>
<dbReference type="InterPro" id="IPR001406">
    <property type="entry name" value="PsdUridine_synth_TruA"/>
</dbReference>
<evidence type="ECO:0000256" key="13">
    <source>
        <dbReference type="ARBA" id="ARBA00080858"/>
    </source>
</evidence>
<evidence type="ECO:0000256" key="2">
    <source>
        <dbReference type="ARBA" id="ARBA00001832"/>
    </source>
</evidence>
<dbReference type="GO" id="GO:0005634">
    <property type="term" value="C:nucleus"/>
    <property type="evidence" value="ECO:0007669"/>
    <property type="project" value="UniProtKB-SubCell"/>
</dbReference>
<dbReference type="InterPro" id="IPR020094">
    <property type="entry name" value="TruA/RsuA/RluB/E/F_N"/>
</dbReference>
<evidence type="ECO:0000313" key="18">
    <source>
        <dbReference type="EMBL" id="KAI9634622.1"/>
    </source>
</evidence>
<organism evidence="18 19">
    <name type="scientific">Dioszegia hungarica</name>
    <dbReference type="NCBI Taxonomy" id="4972"/>
    <lineage>
        <taxon>Eukaryota</taxon>
        <taxon>Fungi</taxon>
        <taxon>Dikarya</taxon>
        <taxon>Basidiomycota</taxon>
        <taxon>Agaricomycotina</taxon>
        <taxon>Tremellomycetes</taxon>
        <taxon>Tremellales</taxon>
        <taxon>Bulleribasidiaceae</taxon>
        <taxon>Dioszegia</taxon>
    </lineage>
</organism>
<keyword evidence="8" id="KW-0539">Nucleus</keyword>
<keyword evidence="7" id="KW-0413">Isomerase</keyword>
<evidence type="ECO:0000256" key="6">
    <source>
        <dbReference type="ARBA" id="ARBA00022694"/>
    </source>
</evidence>
<dbReference type="CDD" id="cd02568">
    <property type="entry name" value="PseudoU_synth_PUS1_PUS2"/>
    <property type="match status" value="1"/>
</dbReference>
<evidence type="ECO:0000256" key="10">
    <source>
        <dbReference type="ARBA" id="ARBA00053072"/>
    </source>
</evidence>
<comment type="catalytic activity">
    <reaction evidence="9">
        <text>a uridine in tRNA = a pseudouridine in tRNA</text>
        <dbReference type="Rhea" id="RHEA:54572"/>
        <dbReference type="Rhea" id="RHEA-COMP:13339"/>
        <dbReference type="Rhea" id="RHEA-COMP:13934"/>
        <dbReference type="ChEBI" id="CHEBI:65314"/>
        <dbReference type="ChEBI" id="CHEBI:65315"/>
    </reaction>
</comment>
<feature type="region of interest" description="Disordered" evidence="16">
    <location>
        <begin position="75"/>
        <end position="101"/>
    </location>
</feature>
<comment type="function">
    <text evidence="10">Formation of pseudouridine at positions 27 and 28 in the anticodon stem and loop of transfer RNAs; at positions 34 and 36 of intron-containing precursor tRNA(Ile) and at position 35 in the intron-containing tRNA(Tyr). Catalyzes pseudouridylation at position 44 in U2 snRNA. Also catalyzes pseudouridylation of mRNAs.</text>
</comment>
<evidence type="ECO:0000256" key="5">
    <source>
        <dbReference type="ARBA" id="ARBA00022664"/>
    </source>
</evidence>
<dbReference type="NCBIfam" id="TIGR00071">
    <property type="entry name" value="hisT_truA"/>
    <property type="match status" value="1"/>
</dbReference>
<evidence type="ECO:0000256" key="12">
    <source>
        <dbReference type="ARBA" id="ARBA00079072"/>
    </source>
</evidence>
<dbReference type="GO" id="GO:0009982">
    <property type="term" value="F:pseudouridine synthase activity"/>
    <property type="evidence" value="ECO:0007669"/>
    <property type="project" value="InterPro"/>
</dbReference>
<evidence type="ECO:0000256" key="9">
    <source>
        <dbReference type="ARBA" id="ARBA00036943"/>
    </source>
</evidence>
<gene>
    <name evidence="18" type="ORF">MKK02DRAFT_34240</name>
</gene>
<dbReference type="FunFam" id="3.30.70.580:FF:000002">
    <property type="entry name" value="tRNA pseudouridine synthase"/>
    <property type="match status" value="1"/>
</dbReference>
<dbReference type="GO" id="GO:1990481">
    <property type="term" value="P:mRNA pseudouridine synthesis"/>
    <property type="evidence" value="ECO:0007669"/>
    <property type="project" value="TreeGrafter"/>
</dbReference>
<evidence type="ECO:0000256" key="3">
    <source>
        <dbReference type="ARBA" id="ARBA00004123"/>
    </source>
</evidence>
<dbReference type="FunFam" id="3.30.70.660:FF:000002">
    <property type="entry name" value="tRNA pseudouridine synthase"/>
    <property type="match status" value="1"/>
</dbReference>
<feature type="region of interest" description="Disordered" evidence="16">
    <location>
        <begin position="1"/>
        <end position="47"/>
    </location>
</feature>
<dbReference type="AlphaFoldDB" id="A0AA38H555"/>
<dbReference type="EMBL" id="JAKWFO010000006">
    <property type="protein sequence ID" value="KAI9634622.1"/>
    <property type="molecule type" value="Genomic_DNA"/>
</dbReference>
<dbReference type="InterPro" id="IPR020097">
    <property type="entry name" value="PsdUridine_synth_TruA_a/b_dom"/>
</dbReference>
<comment type="similarity">
    <text evidence="4">Belongs to the tRNA pseudouridine synthase TruA family.</text>
</comment>
<comment type="subcellular location">
    <subcellularLocation>
        <location evidence="3">Nucleus</location>
    </subcellularLocation>
</comment>
<evidence type="ECO:0000259" key="17">
    <source>
        <dbReference type="Pfam" id="PF01416"/>
    </source>
</evidence>
<keyword evidence="5" id="KW-0507">mRNA processing</keyword>
<comment type="catalytic activity">
    <reaction evidence="1">
        <text>a uridine in mRNA = a pseudouridine in mRNA</text>
        <dbReference type="Rhea" id="RHEA:56644"/>
        <dbReference type="Rhea" id="RHEA-COMP:14658"/>
        <dbReference type="Rhea" id="RHEA-COMP:14659"/>
        <dbReference type="ChEBI" id="CHEBI:65314"/>
        <dbReference type="ChEBI" id="CHEBI:65315"/>
    </reaction>
</comment>
<comment type="catalytic activity">
    <reaction evidence="2">
        <text>uridine in snRNA = pseudouridine in snRNA</text>
        <dbReference type="Rhea" id="RHEA:51124"/>
        <dbReference type="Rhea" id="RHEA-COMP:12891"/>
        <dbReference type="Rhea" id="RHEA-COMP:12892"/>
        <dbReference type="ChEBI" id="CHEBI:65314"/>
        <dbReference type="ChEBI" id="CHEBI:65315"/>
    </reaction>
</comment>
<feature type="region of interest" description="Disordered" evidence="16">
    <location>
        <begin position="491"/>
        <end position="536"/>
    </location>
</feature>
<feature type="domain" description="Pseudouridine synthase I TruA alpha/beta" evidence="17">
    <location>
        <begin position="309"/>
        <end position="413"/>
    </location>
</feature>
<dbReference type="GO" id="GO:0031119">
    <property type="term" value="P:tRNA pseudouridine synthesis"/>
    <property type="evidence" value="ECO:0007669"/>
    <property type="project" value="InterPro"/>
</dbReference>
<dbReference type="RefSeq" id="XP_052944399.1">
    <property type="nucleotide sequence ID" value="XM_053088881.1"/>
</dbReference>
<dbReference type="SUPFAM" id="SSF55120">
    <property type="entry name" value="Pseudouridine synthase"/>
    <property type="match status" value="1"/>
</dbReference>
<evidence type="ECO:0000256" key="4">
    <source>
        <dbReference type="ARBA" id="ARBA00009375"/>
    </source>
</evidence>
<feature type="compositionally biased region" description="Acidic residues" evidence="16">
    <location>
        <begin position="515"/>
        <end position="526"/>
    </location>
</feature>
<accession>A0AA38H555</accession>
<evidence type="ECO:0000256" key="8">
    <source>
        <dbReference type="ARBA" id="ARBA00023242"/>
    </source>
</evidence>
<dbReference type="Gene3D" id="3.30.70.660">
    <property type="entry name" value="Pseudouridine synthase I, catalytic domain, C-terminal subdomain"/>
    <property type="match status" value="1"/>
</dbReference>
<evidence type="ECO:0000256" key="7">
    <source>
        <dbReference type="ARBA" id="ARBA00023235"/>
    </source>
</evidence>
<dbReference type="InterPro" id="IPR020095">
    <property type="entry name" value="PsdUridine_synth_TruA_C"/>
</dbReference>
<feature type="compositionally biased region" description="Basic and acidic residues" evidence="16">
    <location>
        <begin position="86"/>
        <end position="100"/>
    </location>
</feature>
<dbReference type="Pfam" id="PF01416">
    <property type="entry name" value="PseudoU_synth_1"/>
    <property type="match status" value="1"/>
</dbReference>
<dbReference type="InterPro" id="IPR041708">
    <property type="entry name" value="PUS1/PUS2-like"/>
</dbReference>
<dbReference type="Proteomes" id="UP001164286">
    <property type="component" value="Unassembled WGS sequence"/>
</dbReference>
<proteinExistence type="inferred from homology"/>
<dbReference type="Gene3D" id="3.30.70.580">
    <property type="entry name" value="Pseudouridine synthase I, catalytic domain, N-terminal subdomain"/>
    <property type="match status" value="1"/>
</dbReference>
<feature type="active site" description="Nucleophile" evidence="14">
    <location>
        <position position="165"/>
    </location>
</feature>
<dbReference type="PANTHER" id="PTHR11142">
    <property type="entry name" value="PSEUDOURIDYLATE SYNTHASE"/>
    <property type="match status" value="1"/>
</dbReference>
<dbReference type="InterPro" id="IPR020103">
    <property type="entry name" value="PsdUridine_synth_cat_dom_sf"/>
</dbReference>
<keyword evidence="6" id="KW-0819">tRNA processing</keyword>